<keyword evidence="3" id="KW-1185">Reference proteome</keyword>
<gene>
    <name evidence="2" type="ORF">HDK90DRAFT_511059</name>
</gene>
<feature type="signal peptide" evidence="1">
    <location>
        <begin position="1"/>
        <end position="20"/>
    </location>
</feature>
<keyword evidence="1" id="KW-0732">Signal</keyword>
<dbReference type="EMBL" id="JBBWRZ010000005">
    <property type="protein sequence ID" value="KAK8235953.1"/>
    <property type="molecule type" value="Genomic_DNA"/>
</dbReference>
<evidence type="ECO:0000313" key="2">
    <source>
        <dbReference type="EMBL" id="KAK8235953.1"/>
    </source>
</evidence>
<evidence type="ECO:0000256" key="1">
    <source>
        <dbReference type="SAM" id="SignalP"/>
    </source>
</evidence>
<dbReference type="Proteomes" id="UP001492380">
    <property type="component" value="Unassembled WGS sequence"/>
</dbReference>
<sequence length="123" mass="13689">MVGHVAPFTRLDLLIVRSSAILICAALSADRNRWTPIAVLRNLITRRLSARPMSVESVVVSQVHSVGKRRLPLFTESIGYDSTFEKNGEQVWWGRGSIRGILDHGTGVISILLRDLLWGRGKV</sequence>
<accession>A0ABR1YR86</accession>
<proteinExistence type="predicted"/>
<feature type="chain" id="PRO_5045122566" evidence="1">
    <location>
        <begin position="21"/>
        <end position="123"/>
    </location>
</feature>
<evidence type="ECO:0000313" key="3">
    <source>
        <dbReference type="Proteomes" id="UP001492380"/>
    </source>
</evidence>
<name>A0ABR1YR86_9PEZI</name>
<organism evidence="2 3">
    <name type="scientific">Phyllosticta capitalensis</name>
    <dbReference type="NCBI Taxonomy" id="121624"/>
    <lineage>
        <taxon>Eukaryota</taxon>
        <taxon>Fungi</taxon>
        <taxon>Dikarya</taxon>
        <taxon>Ascomycota</taxon>
        <taxon>Pezizomycotina</taxon>
        <taxon>Dothideomycetes</taxon>
        <taxon>Dothideomycetes incertae sedis</taxon>
        <taxon>Botryosphaeriales</taxon>
        <taxon>Phyllostictaceae</taxon>
        <taxon>Phyllosticta</taxon>
    </lineage>
</organism>
<protein>
    <submittedName>
        <fullName evidence="2">Uncharacterized protein</fullName>
    </submittedName>
</protein>
<reference evidence="2 3" key="1">
    <citation type="submission" date="2024-04" db="EMBL/GenBank/DDBJ databases">
        <title>Phyllosticta paracitricarpa is synonymous to the EU quarantine fungus P. citricarpa based on phylogenomic analyses.</title>
        <authorList>
            <consortium name="Lawrence Berkeley National Laboratory"/>
            <person name="Van Ingen-Buijs V.A."/>
            <person name="Van Westerhoven A.C."/>
            <person name="Haridas S."/>
            <person name="Skiadas P."/>
            <person name="Martin F."/>
            <person name="Groenewald J.Z."/>
            <person name="Crous P.W."/>
            <person name="Seidl M.F."/>
        </authorList>
    </citation>
    <scope>NUCLEOTIDE SEQUENCE [LARGE SCALE GENOMIC DNA]</scope>
    <source>
        <strain evidence="2 3">CBS 123374</strain>
    </source>
</reference>
<comment type="caution">
    <text evidence="2">The sequence shown here is derived from an EMBL/GenBank/DDBJ whole genome shotgun (WGS) entry which is preliminary data.</text>
</comment>